<keyword evidence="3" id="KW-1185">Reference proteome</keyword>
<proteinExistence type="predicted"/>
<feature type="transmembrane region" description="Helical" evidence="1">
    <location>
        <begin position="32"/>
        <end position="53"/>
    </location>
</feature>
<feature type="transmembrane region" description="Helical" evidence="1">
    <location>
        <begin position="60"/>
        <end position="85"/>
    </location>
</feature>
<dbReference type="Pfam" id="PF04240">
    <property type="entry name" value="Caroten_synth"/>
    <property type="match status" value="1"/>
</dbReference>
<name>A0A510HI70_9ACTN</name>
<dbReference type="InterPro" id="IPR007354">
    <property type="entry name" value="CruF-like"/>
</dbReference>
<dbReference type="Proteomes" id="UP000318065">
    <property type="component" value="Chromosome"/>
</dbReference>
<dbReference type="PANTHER" id="PTHR39419">
    <property type="entry name" value="SLL0814 PROTEIN"/>
    <property type="match status" value="1"/>
</dbReference>
<evidence type="ECO:0000313" key="2">
    <source>
        <dbReference type="EMBL" id="BBL79634.1"/>
    </source>
</evidence>
<feature type="transmembrane region" description="Helical" evidence="1">
    <location>
        <begin position="97"/>
        <end position="117"/>
    </location>
</feature>
<reference evidence="2" key="1">
    <citation type="journal article" date="2019" name="Microbiol. Resour. Announc.">
        <title>Complete Genome Sequence of Rubrobacter xylanophilus Strain AA3-22, Isolated from Arima Onsen in Japan.</title>
        <authorList>
            <person name="Tomariguchi N."/>
            <person name="Miyazaki K."/>
        </authorList>
    </citation>
    <scope>NUCLEOTIDE SEQUENCE [LARGE SCALE GENOMIC DNA]</scope>
    <source>
        <strain evidence="2">AA3-22</strain>
    </source>
</reference>
<evidence type="ECO:0000313" key="3">
    <source>
        <dbReference type="Proteomes" id="UP000318065"/>
    </source>
</evidence>
<sequence>MAGLHPRLLVAALVFSVLGAFAARFPHPPEAWLLSLAATSAMAAPPLVALLRFFGPARSFAALVLLSAFAFAVESFGVATGWPYGRFYYGEALGPRLFGLVPYLLPASYIPLVVGAVAATRHPRNRLPWILRSAALLTLVDGVLDPGAALLGFWEWPEGGPYYGVPVSNYLGWLLSGALSSTILVLLWPRHSSGPPALLDGVILSLAFWTGAAASGRLAVPALLGLALLAGLLPQRTGTRGCRRVTFLKKN</sequence>
<protein>
    <recommendedName>
        <fullName evidence="4">Carotenoid biosynthesis protein</fullName>
    </recommendedName>
</protein>
<feature type="transmembrane region" description="Helical" evidence="1">
    <location>
        <begin position="218"/>
        <end position="234"/>
    </location>
</feature>
<evidence type="ECO:0000256" key="1">
    <source>
        <dbReference type="SAM" id="Phobius"/>
    </source>
</evidence>
<evidence type="ECO:0008006" key="4">
    <source>
        <dbReference type="Google" id="ProtNLM"/>
    </source>
</evidence>
<dbReference type="OrthoDB" id="9811293at2"/>
<keyword evidence="1" id="KW-1133">Transmembrane helix</keyword>
<feature type="transmembrane region" description="Helical" evidence="1">
    <location>
        <begin position="170"/>
        <end position="188"/>
    </location>
</feature>
<dbReference type="RefSeq" id="WP_143527627.1">
    <property type="nucleotide sequence ID" value="NZ_AP019791.1"/>
</dbReference>
<dbReference type="EMBL" id="AP019791">
    <property type="protein sequence ID" value="BBL79634.1"/>
    <property type="molecule type" value="Genomic_DNA"/>
</dbReference>
<dbReference type="PANTHER" id="PTHR39419:SF1">
    <property type="entry name" value="SLL0814 PROTEIN"/>
    <property type="match status" value="1"/>
</dbReference>
<keyword evidence="1" id="KW-0812">Transmembrane</keyword>
<accession>A0A510HI70</accession>
<keyword evidence="1" id="KW-0472">Membrane</keyword>
<gene>
    <name evidence="2" type="ORF">RxyAA322_14880</name>
</gene>
<dbReference type="AlphaFoldDB" id="A0A510HI70"/>
<organism evidence="2 3">
    <name type="scientific">Rubrobacter xylanophilus</name>
    <dbReference type="NCBI Taxonomy" id="49319"/>
    <lineage>
        <taxon>Bacteria</taxon>
        <taxon>Bacillati</taxon>
        <taxon>Actinomycetota</taxon>
        <taxon>Rubrobacteria</taxon>
        <taxon>Rubrobacterales</taxon>
        <taxon>Rubrobacteraceae</taxon>
        <taxon>Rubrobacter</taxon>
    </lineage>
</organism>